<reference evidence="1" key="1">
    <citation type="submission" date="2014-05" db="EMBL/GenBank/DDBJ databases">
        <title>The transcriptome of the halophilic microalga Tetraselmis sp. GSL018 isolated from the Great Salt Lake, Utah.</title>
        <authorList>
            <person name="Jinkerson R.E."/>
            <person name="D'Adamo S."/>
            <person name="Posewitz M.C."/>
        </authorList>
    </citation>
    <scope>NUCLEOTIDE SEQUENCE</scope>
    <source>
        <strain evidence="1">GSL018</strain>
    </source>
</reference>
<accession>A0A061QRY8</accession>
<feature type="non-terminal residue" evidence="1">
    <location>
        <position position="71"/>
    </location>
</feature>
<dbReference type="EMBL" id="GBEZ01025925">
    <property type="protein sequence ID" value="JAC61219.1"/>
    <property type="molecule type" value="Transcribed_RNA"/>
</dbReference>
<sequence>GIDGKLKVFEWDKSLRVSFTLAARLSAACWLNDDGDILTASGPRLLKVSAERCHAMLRQQGRPMLYDADRT</sequence>
<organism evidence="1">
    <name type="scientific">Tetraselmis sp. GSL018</name>
    <dbReference type="NCBI Taxonomy" id="582737"/>
    <lineage>
        <taxon>Eukaryota</taxon>
        <taxon>Viridiplantae</taxon>
        <taxon>Chlorophyta</taxon>
        <taxon>core chlorophytes</taxon>
        <taxon>Chlorodendrophyceae</taxon>
        <taxon>Chlorodendrales</taxon>
        <taxon>Chlorodendraceae</taxon>
        <taxon>Tetraselmis</taxon>
    </lineage>
</organism>
<feature type="non-terminal residue" evidence="1">
    <location>
        <position position="1"/>
    </location>
</feature>
<dbReference type="AlphaFoldDB" id="A0A061QRY8"/>
<protein>
    <submittedName>
        <fullName evidence="1">Uncharacterized protein</fullName>
    </submittedName>
</protein>
<name>A0A061QRY8_9CHLO</name>
<evidence type="ECO:0000313" key="1">
    <source>
        <dbReference type="EMBL" id="JAC61219.1"/>
    </source>
</evidence>
<gene>
    <name evidence="1" type="ORF">TSPGSL018_26836</name>
</gene>
<proteinExistence type="predicted"/>